<dbReference type="EMBL" id="CP039351">
    <property type="protein sequence ID" value="QCD99897.1"/>
    <property type="molecule type" value="Genomic_DNA"/>
</dbReference>
<sequence>MKDEPVQTASESTPLVDESEQPSPQSTPTSDSVHTISESQTQRVDPIKPRQSNHYWFVDAIDEHGVSQKLKVKVKDAHNLPNGLRVVVNYDDKYQPIGEASGLLVGVCGVLAINHILFPISFERWSTMPHTYKNHVWECTLKELCKRNRDIRKK</sequence>
<protein>
    <submittedName>
        <fullName evidence="2">Uncharacterized protein</fullName>
    </submittedName>
</protein>
<reference evidence="2 3" key="1">
    <citation type="submission" date="2019-04" db="EMBL/GenBank/DDBJ databases">
        <title>An improved genome assembly and genetic linkage map for asparagus bean, Vigna unguiculata ssp. sesquipedialis.</title>
        <authorList>
            <person name="Xia Q."/>
            <person name="Zhang R."/>
            <person name="Dong Y."/>
        </authorList>
    </citation>
    <scope>NUCLEOTIDE SEQUENCE [LARGE SCALE GENOMIC DNA]</scope>
    <source>
        <tissue evidence="2">Leaf</tissue>
    </source>
</reference>
<organism evidence="2 3">
    <name type="scientific">Vigna unguiculata</name>
    <name type="common">Cowpea</name>
    <dbReference type="NCBI Taxonomy" id="3917"/>
    <lineage>
        <taxon>Eukaryota</taxon>
        <taxon>Viridiplantae</taxon>
        <taxon>Streptophyta</taxon>
        <taxon>Embryophyta</taxon>
        <taxon>Tracheophyta</taxon>
        <taxon>Spermatophyta</taxon>
        <taxon>Magnoliopsida</taxon>
        <taxon>eudicotyledons</taxon>
        <taxon>Gunneridae</taxon>
        <taxon>Pentapetalae</taxon>
        <taxon>rosids</taxon>
        <taxon>fabids</taxon>
        <taxon>Fabales</taxon>
        <taxon>Fabaceae</taxon>
        <taxon>Papilionoideae</taxon>
        <taxon>50 kb inversion clade</taxon>
        <taxon>NPAAA clade</taxon>
        <taxon>indigoferoid/millettioid clade</taxon>
        <taxon>Phaseoleae</taxon>
        <taxon>Vigna</taxon>
    </lineage>
</organism>
<evidence type="ECO:0000313" key="3">
    <source>
        <dbReference type="Proteomes" id="UP000501690"/>
    </source>
</evidence>
<name>A0A4D6MFV8_VIGUN</name>
<gene>
    <name evidence="2" type="ORF">DEO72_LG7g1184</name>
</gene>
<evidence type="ECO:0000313" key="2">
    <source>
        <dbReference type="EMBL" id="QCD99897.1"/>
    </source>
</evidence>
<feature type="compositionally biased region" description="Low complexity" evidence="1">
    <location>
        <begin position="21"/>
        <end position="32"/>
    </location>
</feature>
<feature type="compositionally biased region" description="Polar residues" evidence="1">
    <location>
        <begin position="33"/>
        <end position="43"/>
    </location>
</feature>
<proteinExistence type="predicted"/>
<accession>A0A4D6MFV8</accession>
<dbReference type="AlphaFoldDB" id="A0A4D6MFV8"/>
<keyword evidence="3" id="KW-1185">Reference proteome</keyword>
<dbReference type="Proteomes" id="UP000501690">
    <property type="component" value="Linkage Group LG7"/>
</dbReference>
<feature type="region of interest" description="Disordered" evidence="1">
    <location>
        <begin position="1"/>
        <end position="45"/>
    </location>
</feature>
<evidence type="ECO:0000256" key="1">
    <source>
        <dbReference type="SAM" id="MobiDB-lite"/>
    </source>
</evidence>